<keyword evidence="3" id="KW-1003">Cell membrane</keyword>
<keyword evidence="5 9" id="KW-1133">Transmembrane helix</keyword>
<protein>
    <submittedName>
        <fullName evidence="11">Putative tachykinin-like peptides receptor 86C</fullName>
    </submittedName>
</protein>
<comment type="similarity">
    <text evidence="2">Belongs to the G-protein coupled receptor 1 family.</text>
</comment>
<dbReference type="SUPFAM" id="SSF81321">
    <property type="entry name" value="Family A G protein-coupled receptor-like"/>
    <property type="match status" value="1"/>
</dbReference>
<sequence>MYIFLSSPLPPPISFYPPFLSLPSPSPPIFFPLPPHFPPHLSLTFPPHSLPSPPSSPISPPLLSHLPSIPSSPSFPILPHLPSPPPPFASLISPNFPISPRPQVANRNIPGDTRDAAIHEMQQRSKVKVIKMLVVVVIIFSLSWLPLYTIFARIKLGDELGEDEGAVLAIIAPISQWLGSSNSCINPILYAFFNKKYRNGFLAIMKSRSCCGTLRYDTYSQSTMRRSCYPAYRSTIRPEAGGAMELARNTHRASAGFVYTLDGRPNPPRSRYQAGGRQRSLANGFSTALSLADSLTTTETSIAQPSSRSSSVVGSADAADSEDKKSTFTNGKLDGVD</sequence>
<keyword evidence="12" id="KW-1185">Reference proteome</keyword>
<comment type="caution">
    <text evidence="11">The sequence shown here is derived from an EMBL/GenBank/DDBJ whole genome shotgun (WGS) entry which is preliminary data.</text>
</comment>
<evidence type="ECO:0000256" key="2">
    <source>
        <dbReference type="ARBA" id="ARBA00010663"/>
    </source>
</evidence>
<keyword evidence="6 9" id="KW-0472">Membrane</keyword>
<keyword evidence="4 9" id="KW-0812">Transmembrane</keyword>
<evidence type="ECO:0000256" key="8">
    <source>
        <dbReference type="SAM" id="MobiDB-lite"/>
    </source>
</evidence>
<evidence type="ECO:0000256" key="6">
    <source>
        <dbReference type="ARBA" id="ARBA00023136"/>
    </source>
</evidence>
<accession>A0A423U4Q6</accession>
<evidence type="ECO:0000256" key="9">
    <source>
        <dbReference type="SAM" id="Phobius"/>
    </source>
</evidence>
<evidence type="ECO:0000313" key="12">
    <source>
        <dbReference type="Proteomes" id="UP000283509"/>
    </source>
</evidence>
<feature type="compositionally biased region" description="Low complexity" evidence="8">
    <location>
        <begin position="296"/>
        <end position="318"/>
    </location>
</feature>
<dbReference type="Gene3D" id="1.20.1070.10">
    <property type="entry name" value="Rhodopsin 7-helix transmembrane proteins"/>
    <property type="match status" value="1"/>
</dbReference>
<evidence type="ECO:0000313" key="11">
    <source>
        <dbReference type="EMBL" id="ROT83652.1"/>
    </source>
</evidence>
<dbReference type="OrthoDB" id="5975505at2759"/>
<dbReference type="PANTHER" id="PTHR24241:SF76">
    <property type="entry name" value="NEUROPEPTIDE SIFAMIDE RECEPTOR"/>
    <property type="match status" value="1"/>
</dbReference>
<feature type="region of interest" description="Disordered" evidence="8">
    <location>
        <begin position="258"/>
        <end position="279"/>
    </location>
</feature>
<dbReference type="InterPro" id="IPR017452">
    <property type="entry name" value="GPCR_Rhodpsn_7TM"/>
</dbReference>
<proteinExistence type="inferred from homology"/>
<evidence type="ECO:0000256" key="7">
    <source>
        <dbReference type="ARBA" id="ARBA00023170"/>
    </source>
</evidence>
<dbReference type="STRING" id="6689.A0A423U4Q6"/>
<keyword evidence="7 11" id="KW-0675">Receptor</keyword>
<reference evidence="11 12" key="2">
    <citation type="submission" date="2019-01" db="EMBL/GenBank/DDBJ databases">
        <title>The decoding of complex shrimp genome reveals the adaptation for benthos swimmer, frequently molting mechanism and breeding impact on genome.</title>
        <authorList>
            <person name="Sun Y."/>
            <person name="Gao Y."/>
            <person name="Yu Y."/>
        </authorList>
    </citation>
    <scope>NUCLEOTIDE SEQUENCE [LARGE SCALE GENOMIC DNA]</scope>
    <source>
        <tissue evidence="11">Muscle</tissue>
    </source>
</reference>
<dbReference type="Pfam" id="PF00001">
    <property type="entry name" value="7tm_1"/>
    <property type="match status" value="1"/>
</dbReference>
<evidence type="ECO:0000256" key="1">
    <source>
        <dbReference type="ARBA" id="ARBA00004651"/>
    </source>
</evidence>
<evidence type="ECO:0000256" key="5">
    <source>
        <dbReference type="ARBA" id="ARBA00022989"/>
    </source>
</evidence>
<dbReference type="GO" id="GO:0042277">
    <property type="term" value="F:peptide binding"/>
    <property type="evidence" value="ECO:0007669"/>
    <property type="project" value="TreeGrafter"/>
</dbReference>
<dbReference type="GO" id="GO:0005886">
    <property type="term" value="C:plasma membrane"/>
    <property type="evidence" value="ECO:0007669"/>
    <property type="project" value="UniProtKB-SubCell"/>
</dbReference>
<gene>
    <name evidence="11" type="ORF">C7M84_023185</name>
</gene>
<evidence type="ECO:0000256" key="3">
    <source>
        <dbReference type="ARBA" id="ARBA00022475"/>
    </source>
</evidence>
<evidence type="ECO:0000259" key="10">
    <source>
        <dbReference type="PROSITE" id="PS50262"/>
    </source>
</evidence>
<dbReference type="PROSITE" id="PS50262">
    <property type="entry name" value="G_PROTEIN_RECEP_F1_2"/>
    <property type="match status" value="1"/>
</dbReference>
<dbReference type="PANTHER" id="PTHR24241">
    <property type="entry name" value="NEUROPEPTIDE RECEPTOR-RELATED G-PROTEIN COUPLED RECEPTOR"/>
    <property type="match status" value="1"/>
</dbReference>
<feature type="domain" description="G-protein coupled receptors family 1 profile" evidence="10">
    <location>
        <begin position="117"/>
        <end position="190"/>
    </location>
</feature>
<dbReference type="GO" id="GO:0004930">
    <property type="term" value="F:G protein-coupled receptor activity"/>
    <property type="evidence" value="ECO:0007669"/>
    <property type="project" value="InterPro"/>
</dbReference>
<comment type="subcellular location">
    <subcellularLocation>
        <location evidence="1">Cell membrane</location>
        <topology evidence="1">Multi-pass membrane protein</topology>
    </subcellularLocation>
</comment>
<dbReference type="InterPro" id="IPR000276">
    <property type="entry name" value="GPCR_Rhodpsn"/>
</dbReference>
<dbReference type="GO" id="GO:0032870">
    <property type="term" value="P:cellular response to hormone stimulus"/>
    <property type="evidence" value="ECO:0007669"/>
    <property type="project" value="TreeGrafter"/>
</dbReference>
<feature type="transmembrane region" description="Helical" evidence="9">
    <location>
        <begin position="129"/>
        <end position="154"/>
    </location>
</feature>
<organism evidence="11 12">
    <name type="scientific">Penaeus vannamei</name>
    <name type="common">Whiteleg shrimp</name>
    <name type="synonym">Litopenaeus vannamei</name>
    <dbReference type="NCBI Taxonomy" id="6689"/>
    <lineage>
        <taxon>Eukaryota</taxon>
        <taxon>Metazoa</taxon>
        <taxon>Ecdysozoa</taxon>
        <taxon>Arthropoda</taxon>
        <taxon>Crustacea</taxon>
        <taxon>Multicrustacea</taxon>
        <taxon>Malacostraca</taxon>
        <taxon>Eumalacostraca</taxon>
        <taxon>Eucarida</taxon>
        <taxon>Decapoda</taxon>
        <taxon>Dendrobranchiata</taxon>
        <taxon>Penaeoidea</taxon>
        <taxon>Penaeidae</taxon>
        <taxon>Penaeus</taxon>
    </lineage>
</organism>
<feature type="region of interest" description="Disordered" evidence="8">
    <location>
        <begin position="296"/>
        <end position="337"/>
    </location>
</feature>
<dbReference type="AlphaFoldDB" id="A0A423U4Q6"/>
<dbReference type="PRINTS" id="PR00237">
    <property type="entry name" value="GPCRRHODOPSN"/>
</dbReference>
<evidence type="ECO:0000256" key="4">
    <source>
        <dbReference type="ARBA" id="ARBA00022692"/>
    </source>
</evidence>
<dbReference type="EMBL" id="QCYY01000659">
    <property type="protein sequence ID" value="ROT83652.1"/>
    <property type="molecule type" value="Genomic_DNA"/>
</dbReference>
<reference evidence="11 12" key="1">
    <citation type="submission" date="2018-04" db="EMBL/GenBank/DDBJ databases">
        <authorList>
            <person name="Zhang X."/>
            <person name="Yuan J."/>
            <person name="Li F."/>
            <person name="Xiang J."/>
        </authorList>
    </citation>
    <scope>NUCLEOTIDE SEQUENCE [LARGE SCALE GENOMIC DNA]</scope>
    <source>
        <tissue evidence="11">Muscle</tissue>
    </source>
</reference>
<dbReference type="Proteomes" id="UP000283509">
    <property type="component" value="Unassembled WGS sequence"/>
</dbReference>
<name>A0A423U4Q6_PENVA</name>